<dbReference type="EMBL" id="CVRI01000075">
    <property type="protein sequence ID" value="CRL08580.1"/>
    <property type="molecule type" value="Genomic_DNA"/>
</dbReference>
<protein>
    <submittedName>
        <fullName evidence="1">CLUMA_CG021533, isoform A</fullName>
    </submittedName>
</protein>
<evidence type="ECO:0000313" key="1">
    <source>
        <dbReference type="EMBL" id="CRL08580.1"/>
    </source>
</evidence>
<dbReference type="Proteomes" id="UP000183832">
    <property type="component" value="Unassembled WGS sequence"/>
</dbReference>
<sequence>MTKHVPKYTSIDLTYDILGKAAFVDDMSVVIVNTVVTPRATRAGVAFRLSQNDTHDMITINPDGI</sequence>
<name>A0A1J1J9M5_9DIPT</name>
<evidence type="ECO:0000313" key="2">
    <source>
        <dbReference type="Proteomes" id="UP000183832"/>
    </source>
</evidence>
<reference evidence="1 2" key="1">
    <citation type="submission" date="2015-04" db="EMBL/GenBank/DDBJ databases">
        <authorList>
            <person name="Syromyatnikov M.Y."/>
            <person name="Popov V.N."/>
        </authorList>
    </citation>
    <scope>NUCLEOTIDE SEQUENCE [LARGE SCALE GENOMIC DNA]</scope>
</reference>
<organism evidence="1 2">
    <name type="scientific">Clunio marinus</name>
    <dbReference type="NCBI Taxonomy" id="568069"/>
    <lineage>
        <taxon>Eukaryota</taxon>
        <taxon>Metazoa</taxon>
        <taxon>Ecdysozoa</taxon>
        <taxon>Arthropoda</taxon>
        <taxon>Hexapoda</taxon>
        <taxon>Insecta</taxon>
        <taxon>Pterygota</taxon>
        <taxon>Neoptera</taxon>
        <taxon>Endopterygota</taxon>
        <taxon>Diptera</taxon>
        <taxon>Nematocera</taxon>
        <taxon>Chironomoidea</taxon>
        <taxon>Chironomidae</taxon>
        <taxon>Clunio</taxon>
    </lineage>
</organism>
<accession>A0A1J1J9M5</accession>
<dbReference type="AlphaFoldDB" id="A0A1J1J9M5"/>
<proteinExistence type="predicted"/>
<keyword evidence="2" id="KW-1185">Reference proteome</keyword>
<gene>
    <name evidence="1" type="ORF">CLUMA_CG021533</name>
</gene>